<name>A0A914HM32_GLORO</name>
<dbReference type="SUPFAM" id="SSF55073">
    <property type="entry name" value="Nucleotide cyclase"/>
    <property type="match status" value="1"/>
</dbReference>
<dbReference type="CDD" id="cd07302">
    <property type="entry name" value="CHD"/>
    <property type="match status" value="1"/>
</dbReference>
<dbReference type="Proteomes" id="UP000887572">
    <property type="component" value="Unplaced"/>
</dbReference>
<dbReference type="Pfam" id="PF00211">
    <property type="entry name" value="Guanylate_cyc"/>
    <property type="match status" value="1"/>
</dbReference>
<comment type="subcellular location">
    <subcellularLocation>
        <location evidence="2">Membrane</location>
    </subcellularLocation>
</comment>
<dbReference type="GO" id="GO:0005886">
    <property type="term" value="C:plasma membrane"/>
    <property type="evidence" value="ECO:0007669"/>
    <property type="project" value="TreeGrafter"/>
</dbReference>
<keyword evidence="8" id="KW-0456">Lyase</keyword>
<dbReference type="GO" id="GO:0001653">
    <property type="term" value="F:peptide receptor activity"/>
    <property type="evidence" value="ECO:0007669"/>
    <property type="project" value="TreeGrafter"/>
</dbReference>
<evidence type="ECO:0000313" key="11">
    <source>
        <dbReference type="WBParaSite" id="Gr19_v10_g2039.t3"/>
    </source>
</evidence>
<dbReference type="PANTHER" id="PTHR11920">
    <property type="entry name" value="GUANYLYL CYCLASE"/>
    <property type="match status" value="1"/>
</dbReference>
<dbReference type="PANTHER" id="PTHR11920:SF494">
    <property type="entry name" value="ATRIAL NATRIURETIC PEPTIDE RECEPTOR 2"/>
    <property type="match status" value="1"/>
</dbReference>
<evidence type="ECO:0000256" key="6">
    <source>
        <dbReference type="ARBA" id="ARBA00023136"/>
    </source>
</evidence>
<dbReference type="InterPro" id="IPR001054">
    <property type="entry name" value="A/G_cyclase"/>
</dbReference>
<feature type="domain" description="Guanylate cyclase" evidence="9">
    <location>
        <begin position="165"/>
        <end position="251"/>
    </location>
</feature>
<evidence type="ECO:0000256" key="5">
    <source>
        <dbReference type="ARBA" id="ARBA00022989"/>
    </source>
</evidence>
<evidence type="ECO:0000256" key="4">
    <source>
        <dbReference type="ARBA" id="ARBA00022741"/>
    </source>
</evidence>
<dbReference type="WBParaSite" id="Gr19_v10_g2039.t3">
    <property type="protein sequence ID" value="Gr19_v10_g2039.t3"/>
    <property type="gene ID" value="Gr19_v10_g2039"/>
</dbReference>
<dbReference type="GO" id="GO:0004016">
    <property type="term" value="F:adenylate cyclase activity"/>
    <property type="evidence" value="ECO:0007669"/>
    <property type="project" value="TreeGrafter"/>
</dbReference>
<organism evidence="10 11">
    <name type="scientific">Globodera rostochiensis</name>
    <name type="common">Golden nematode worm</name>
    <name type="synonym">Heterodera rostochiensis</name>
    <dbReference type="NCBI Taxonomy" id="31243"/>
    <lineage>
        <taxon>Eukaryota</taxon>
        <taxon>Metazoa</taxon>
        <taxon>Ecdysozoa</taxon>
        <taxon>Nematoda</taxon>
        <taxon>Chromadorea</taxon>
        <taxon>Rhabditida</taxon>
        <taxon>Tylenchina</taxon>
        <taxon>Tylenchomorpha</taxon>
        <taxon>Tylenchoidea</taxon>
        <taxon>Heteroderidae</taxon>
        <taxon>Heteroderinae</taxon>
        <taxon>Globodera</taxon>
    </lineage>
</organism>
<keyword evidence="10" id="KW-1185">Reference proteome</keyword>
<reference evidence="11" key="1">
    <citation type="submission" date="2022-11" db="UniProtKB">
        <authorList>
            <consortium name="WormBaseParasite"/>
        </authorList>
    </citation>
    <scope>IDENTIFICATION</scope>
</reference>
<dbReference type="GO" id="GO:0000166">
    <property type="term" value="F:nucleotide binding"/>
    <property type="evidence" value="ECO:0007669"/>
    <property type="project" value="UniProtKB-KW"/>
</dbReference>
<evidence type="ECO:0000313" key="10">
    <source>
        <dbReference type="Proteomes" id="UP000887572"/>
    </source>
</evidence>
<keyword evidence="7" id="KW-0325">Glycoprotein</keyword>
<dbReference type="Gene3D" id="3.30.70.1230">
    <property type="entry name" value="Nucleotide cyclase"/>
    <property type="match status" value="1"/>
</dbReference>
<dbReference type="GO" id="GO:0007168">
    <property type="term" value="P:receptor guanylyl cyclase signaling pathway"/>
    <property type="evidence" value="ECO:0007669"/>
    <property type="project" value="TreeGrafter"/>
</dbReference>
<evidence type="ECO:0000256" key="3">
    <source>
        <dbReference type="ARBA" id="ARBA00022692"/>
    </source>
</evidence>
<dbReference type="PROSITE" id="PS50125">
    <property type="entry name" value="GUANYLATE_CYCLASE_2"/>
    <property type="match status" value="1"/>
</dbReference>
<keyword evidence="4" id="KW-0547">Nucleotide-binding</keyword>
<sequence>MASKSKSAAAVLLPKTKFSTMVKSIERIKLDTLGQFDSTSLQWPKKWRMRMRKRRLRTRTSLAAPKNNKDEVGASGPRNISDFYGRIVHLRATKVMLALWEASLQLKTLHALQTAVVGQANLRAVTFREWNVTVDNDFTQIKSKIAEFVDFSEERERDEQFCGQFAEAYGAVCDQLRGAGEGEEYLGEKKKVVTLLNVLYLAIDSVVDNFEVYKVETIGDAYMVVSGLPERTTDHASQIAQMALALLNKLRISRTKFSEKLRTEPELFRNPNAPIQGTQKGDVYSFAFILHEMLYRKVPSTGATRRARPRFSRKNLMLKEAEIIQF</sequence>
<protein>
    <submittedName>
        <fullName evidence="11">Guanylate cyclase domain-containing protein</fullName>
    </submittedName>
</protein>
<dbReference type="InterPro" id="IPR050401">
    <property type="entry name" value="Cyclic_nucleotide_synthase"/>
</dbReference>
<dbReference type="GO" id="GO:0004383">
    <property type="term" value="F:guanylate cyclase activity"/>
    <property type="evidence" value="ECO:0007669"/>
    <property type="project" value="UniProtKB-EC"/>
</dbReference>
<evidence type="ECO:0000256" key="2">
    <source>
        <dbReference type="ARBA" id="ARBA00004370"/>
    </source>
</evidence>
<evidence type="ECO:0000259" key="9">
    <source>
        <dbReference type="PROSITE" id="PS50125"/>
    </source>
</evidence>
<keyword evidence="5" id="KW-1133">Transmembrane helix</keyword>
<dbReference type="GO" id="GO:0035556">
    <property type="term" value="P:intracellular signal transduction"/>
    <property type="evidence" value="ECO:0007669"/>
    <property type="project" value="InterPro"/>
</dbReference>
<dbReference type="AlphaFoldDB" id="A0A914HM32"/>
<keyword evidence="6" id="KW-0472">Membrane</keyword>
<evidence type="ECO:0000256" key="8">
    <source>
        <dbReference type="ARBA" id="ARBA00023239"/>
    </source>
</evidence>
<comment type="catalytic activity">
    <reaction evidence="1">
        <text>GTP = 3',5'-cyclic GMP + diphosphate</text>
        <dbReference type="Rhea" id="RHEA:13665"/>
        <dbReference type="ChEBI" id="CHEBI:33019"/>
        <dbReference type="ChEBI" id="CHEBI:37565"/>
        <dbReference type="ChEBI" id="CHEBI:57746"/>
        <dbReference type="EC" id="4.6.1.2"/>
    </reaction>
</comment>
<proteinExistence type="predicted"/>
<dbReference type="InterPro" id="IPR029787">
    <property type="entry name" value="Nucleotide_cyclase"/>
</dbReference>
<evidence type="ECO:0000256" key="7">
    <source>
        <dbReference type="ARBA" id="ARBA00023180"/>
    </source>
</evidence>
<accession>A0A914HM32</accession>
<evidence type="ECO:0000256" key="1">
    <source>
        <dbReference type="ARBA" id="ARBA00001436"/>
    </source>
</evidence>
<keyword evidence="3" id="KW-0812">Transmembrane</keyword>